<proteinExistence type="predicted"/>
<keyword evidence="11" id="KW-1185">Reference proteome</keyword>
<dbReference type="InterPro" id="IPR007219">
    <property type="entry name" value="XnlR_reg_dom"/>
</dbReference>
<keyword evidence="4" id="KW-0805">Transcription regulation</keyword>
<dbReference type="EMBL" id="MCFA01000113">
    <property type="protein sequence ID" value="ORY06906.1"/>
    <property type="molecule type" value="Genomic_DNA"/>
</dbReference>
<feature type="region of interest" description="Disordered" evidence="8">
    <location>
        <begin position="781"/>
        <end position="818"/>
    </location>
</feature>
<gene>
    <name evidence="10" type="ORF">BCR34DRAFT_489850</name>
</gene>
<comment type="subcellular location">
    <subcellularLocation>
        <location evidence="1">Nucleus</location>
    </subcellularLocation>
</comment>
<keyword evidence="7" id="KW-0539">Nucleus</keyword>
<accession>A0A1Y1Z9M2</accession>
<feature type="region of interest" description="Disordered" evidence="8">
    <location>
        <begin position="701"/>
        <end position="769"/>
    </location>
</feature>
<dbReference type="GO" id="GO:0000981">
    <property type="term" value="F:DNA-binding transcription factor activity, RNA polymerase II-specific"/>
    <property type="evidence" value="ECO:0007669"/>
    <property type="project" value="InterPro"/>
</dbReference>
<dbReference type="InterPro" id="IPR051615">
    <property type="entry name" value="Transcr_Regulatory_Elem"/>
</dbReference>
<dbReference type="OrthoDB" id="2154091at2759"/>
<evidence type="ECO:0000256" key="2">
    <source>
        <dbReference type="ARBA" id="ARBA00022723"/>
    </source>
</evidence>
<sequence length="908" mass="100887">MPTPPNSSSANEQQDSLDTRLPTEDTQQQNQNQNSSVPQKPQKSRHRASVACASCRDRRIRCVVPAGQKECTQCKRSGVECIIKNDDERRRPISRAYMCSLTERVALLETMLKERGAEPPPANHPPKTRHGMPRDEDVSPNRKGTEHQNQQQENSSPESQPSPQDDFQGTDQNEQDSSSHHGEGENAGSPSILGAPKEGGMVSRLLSTRGHLSFDQLSGRLRYFGPTTNCHVHSELGNPMDMQQESSEQARRAEKIIRSLPMETYDYLMDLFWQCYNPVIHVLHQEAFNEDHEAGRTQFYSGFLHVCVLAMGYRYAIKERPDIQKISLPGAESTLHREAKYMLDHELERPGGIPSVVALLLLGDLECGVNRDNLGWLYAGLAVRLAFDIGLHLDTRSSGIPEREVEIRQMTLWACVIYDKYWALFLGRPTSMKSADLEIYSLSKQFERLGTCRPAGPEKSMETQIYEALLDLMELAGKITENMDPRSQNPDSAIDRNQYLRMAALDREFSNWYARLPEQLRWTPTNINTAPFSFFLLHQQYHSSLILLHRPFAMYEDDAQHNYEGNGPDDHFSALSRTVCTKHAIRVARIFWQHRQRFDTRQIFVTGLQHAGTAATALVAALAFIKDPADRNNNMQYLECLSAALQDMAYTYQPAERMSVVLRAVMVELRGGEAGALDSGFKLYRPASAIVPARRGSTNEAFCDSPMFKRRQTSRPRAGTGSSKKTRSASISTNISVSASTIATNTNGGISNGLTIKPPPPRYDAESERSNDGYIMVTPRSEISSWHPGNPSSSLDPSNTASTSLGTSAPQNSNTWMGAELDPMDTISQLANAHFPTEMQALEQGAAGDNSMSHLDYMSLGDVGEWSREWNAGAGGQSVGSDLDGFPPQQNGFGLGGFGGERFGGLLG</sequence>
<dbReference type="AlphaFoldDB" id="A0A1Y1Z9M2"/>
<dbReference type="Pfam" id="PF00172">
    <property type="entry name" value="Zn_clus"/>
    <property type="match status" value="1"/>
</dbReference>
<evidence type="ECO:0000256" key="3">
    <source>
        <dbReference type="ARBA" id="ARBA00022833"/>
    </source>
</evidence>
<dbReference type="Proteomes" id="UP000193144">
    <property type="component" value="Unassembled WGS sequence"/>
</dbReference>
<evidence type="ECO:0000256" key="1">
    <source>
        <dbReference type="ARBA" id="ARBA00004123"/>
    </source>
</evidence>
<dbReference type="GO" id="GO:0005634">
    <property type="term" value="C:nucleus"/>
    <property type="evidence" value="ECO:0007669"/>
    <property type="project" value="UniProtKB-SubCell"/>
</dbReference>
<reference evidence="10 11" key="1">
    <citation type="submission" date="2016-07" db="EMBL/GenBank/DDBJ databases">
        <title>Pervasive Adenine N6-methylation of Active Genes in Fungi.</title>
        <authorList>
            <consortium name="DOE Joint Genome Institute"/>
            <person name="Mondo S.J."/>
            <person name="Dannebaum R.O."/>
            <person name="Kuo R.C."/>
            <person name="Labutti K."/>
            <person name="Haridas S."/>
            <person name="Kuo A."/>
            <person name="Salamov A."/>
            <person name="Ahrendt S.R."/>
            <person name="Lipzen A."/>
            <person name="Sullivan W."/>
            <person name="Andreopoulos W.B."/>
            <person name="Clum A."/>
            <person name="Lindquist E."/>
            <person name="Daum C."/>
            <person name="Ramamoorthy G.K."/>
            <person name="Gryganskyi A."/>
            <person name="Culley D."/>
            <person name="Magnuson J.K."/>
            <person name="James T.Y."/>
            <person name="O'Malley M.A."/>
            <person name="Stajich J.E."/>
            <person name="Spatafora J.W."/>
            <person name="Visel A."/>
            <person name="Grigoriev I.V."/>
        </authorList>
    </citation>
    <scope>NUCLEOTIDE SEQUENCE [LARGE SCALE GENOMIC DNA]</scope>
    <source>
        <strain evidence="10 11">CBS 115471</strain>
    </source>
</reference>
<dbReference type="CDD" id="cd00067">
    <property type="entry name" value="GAL4"/>
    <property type="match status" value="1"/>
</dbReference>
<keyword evidence="3" id="KW-0862">Zinc</keyword>
<evidence type="ECO:0000256" key="7">
    <source>
        <dbReference type="ARBA" id="ARBA00023242"/>
    </source>
</evidence>
<keyword evidence="5" id="KW-0238">DNA-binding</keyword>
<organism evidence="10 11">
    <name type="scientific">Clohesyomyces aquaticus</name>
    <dbReference type="NCBI Taxonomy" id="1231657"/>
    <lineage>
        <taxon>Eukaryota</taxon>
        <taxon>Fungi</taxon>
        <taxon>Dikarya</taxon>
        <taxon>Ascomycota</taxon>
        <taxon>Pezizomycotina</taxon>
        <taxon>Dothideomycetes</taxon>
        <taxon>Pleosporomycetidae</taxon>
        <taxon>Pleosporales</taxon>
        <taxon>Lindgomycetaceae</taxon>
        <taxon>Clohesyomyces</taxon>
    </lineage>
</organism>
<evidence type="ECO:0000256" key="6">
    <source>
        <dbReference type="ARBA" id="ARBA00023163"/>
    </source>
</evidence>
<dbReference type="SMART" id="SM00066">
    <property type="entry name" value="GAL4"/>
    <property type="match status" value="1"/>
</dbReference>
<evidence type="ECO:0000259" key="9">
    <source>
        <dbReference type="PROSITE" id="PS50048"/>
    </source>
</evidence>
<dbReference type="GO" id="GO:0006351">
    <property type="term" value="P:DNA-templated transcription"/>
    <property type="evidence" value="ECO:0007669"/>
    <property type="project" value="InterPro"/>
</dbReference>
<feature type="compositionally biased region" description="Low complexity" evidence="8">
    <location>
        <begin position="148"/>
        <end position="164"/>
    </location>
</feature>
<dbReference type="PANTHER" id="PTHR31313:SF81">
    <property type="entry name" value="TY1 ENHANCER ACTIVATOR"/>
    <property type="match status" value="1"/>
</dbReference>
<evidence type="ECO:0000313" key="11">
    <source>
        <dbReference type="Proteomes" id="UP000193144"/>
    </source>
</evidence>
<dbReference type="GO" id="GO:0003677">
    <property type="term" value="F:DNA binding"/>
    <property type="evidence" value="ECO:0007669"/>
    <property type="project" value="UniProtKB-KW"/>
</dbReference>
<evidence type="ECO:0000256" key="4">
    <source>
        <dbReference type="ARBA" id="ARBA00023015"/>
    </source>
</evidence>
<dbReference type="STRING" id="1231657.A0A1Y1Z9M2"/>
<protein>
    <submittedName>
        <fullName evidence="10">Fungal-specific transcription factor domain-domain-containing protein</fullName>
    </submittedName>
</protein>
<dbReference type="SMART" id="SM00906">
    <property type="entry name" value="Fungal_trans"/>
    <property type="match status" value="1"/>
</dbReference>
<dbReference type="CDD" id="cd12148">
    <property type="entry name" value="fungal_TF_MHR"/>
    <property type="match status" value="1"/>
</dbReference>
<dbReference type="InterPro" id="IPR036864">
    <property type="entry name" value="Zn2-C6_fun-type_DNA-bd_sf"/>
</dbReference>
<keyword evidence="6" id="KW-0804">Transcription</keyword>
<dbReference type="InterPro" id="IPR001138">
    <property type="entry name" value="Zn2Cys6_DnaBD"/>
</dbReference>
<dbReference type="SUPFAM" id="SSF57701">
    <property type="entry name" value="Zn2/Cys6 DNA-binding domain"/>
    <property type="match status" value="1"/>
</dbReference>
<evidence type="ECO:0000256" key="8">
    <source>
        <dbReference type="SAM" id="MobiDB-lite"/>
    </source>
</evidence>
<dbReference type="PANTHER" id="PTHR31313">
    <property type="entry name" value="TY1 ENHANCER ACTIVATOR"/>
    <property type="match status" value="1"/>
</dbReference>
<evidence type="ECO:0000256" key="5">
    <source>
        <dbReference type="ARBA" id="ARBA00023125"/>
    </source>
</evidence>
<feature type="compositionally biased region" description="Polar residues" evidence="8">
    <location>
        <begin position="165"/>
        <end position="176"/>
    </location>
</feature>
<name>A0A1Y1Z9M2_9PLEO</name>
<comment type="caution">
    <text evidence="10">The sequence shown here is derived from an EMBL/GenBank/DDBJ whole genome shotgun (WGS) entry which is preliminary data.</text>
</comment>
<dbReference type="PROSITE" id="PS00463">
    <property type="entry name" value="ZN2_CY6_FUNGAL_1"/>
    <property type="match status" value="1"/>
</dbReference>
<feature type="compositionally biased region" description="Polar residues" evidence="8">
    <location>
        <begin position="720"/>
        <end position="754"/>
    </location>
</feature>
<dbReference type="PROSITE" id="PS50048">
    <property type="entry name" value="ZN2_CY6_FUNGAL_2"/>
    <property type="match status" value="1"/>
</dbReference>
<feature type="domain" description="Zn(2)-C6 fungal-type" evidence="9">
    <location>
        <begin position="51"/>
        <end position="83"/>
    </location>
</feature>
<feature type="region of interest" description="Disordered" evidence="8">
    <location>
        <begin position="114"/>
        <end position="198"/>
    </location>
</feature>
<evidence type="ECO:0000313" key="10">
    <source>
        <dbReference type="EMBL" id="ORY06906.1"/>
    </source>
</evidence>
<dbReference type="Pfam" id="PF04082">
    <property type="entry name" value="Fungal_trans"/>
    <property type="match status" value="1"/>
</dbReference>
<dbReference type="GO" id="GO:0008270">
    <property type="term" value="F:zinc ion binding"/>
    <property type="evidence" value="ECO:0007669"/>
    <property type="project" value="InterPro"/>
</dbReference>
<feature type="compositionally biased region" description="Polar residues" evidence="8">
    <location>
        <begin position="1"/>
        <end position="16"/>
    </location>
</feature>
<feature type="region of interest" description="Disordered" evidence="8">
    <location>
        <begin position="1"/>
        <end position="46"/>
    </location>
</feature>
<dbReference type="Gene3D" id="4.10.240.10">
    <property type="entry name" value="Zn(2)-C6 fungal-type DNA-binding domain"/>
    <property type="match status" value="1"/>
</dbReference>
<feature type="compositionally biased region" description="Basic and acidic residues" evidence="8">
    <location>
        <begin position="132"/>
        <end position="146"/>
    </location>
</feature>
<keyword evidence="2" id="KW-0479">Metal-binding</keyword>
<feature type="compositionally biased region" description="Polar residues" evidence="8">
    <location>
        <begin position="790"/>
        <end position="816"/>
    </location>
</feature>